<feature type="region of interest" description="Disordered" evidence="1">
    <location>
        <begin position="349"/>
        <end position="384"/>
    </location>
</feature>
<dbReference type="InterPro" id="IPR012338">
    <property type="entry name" value="Beta-lactam/transpept-like"/>
</dbReference>
<dbReference type="Proteomes" id="UP000001357">
    <property type="component" value="Unassembled WGS sequence"/>
</dbReference>
<dbReference type="InterPro" id="IPR052907">
    <property type="entry name" value="Beta-lactamase/esterase"/>
</dbReference>
<dbReference type="AlphaFoldDB" id="A9UTH3"/>
<dbReference type="PANTHER" id="PTHR43319:SF3">
    <property type="entry name" value="BETA-LACTAMASE-RELATED DOMAIN-CONTAINING PROTEIN"/>
    <property type="match status" value="1"/>
</dbReference>
<protein>
    <recommendedName>
        <fullName evidence="2">START domain-containing protein</fullName>
    </recommendedName>
</protein>
<sequence>MLEIIQEASPDTTPGRVTRYHILSFGWLVGGLVEAITHQPFAAWVQDNIAKPLGLEEEMSIGLGDGRLEKLQSRIATLCNGFFVSPDGETPSEDELRRMMQQLREIDQTQKQIELEEEQRREAQGAEAPNEPHEVLPASNQTKSGPTPPVDDPFEVWPPACEIKSTQYDALIEKLQREVEHECFAGAEDGWTLHSRPRNIEIYKKSMPGSNAIMVRGNADIDAPPAAVFEVMREPTKKGQWNSQFAQLDVVEEFDEVTTIIRDEYKPIWPVSGRDFCMLQAVRFSADGSYIVSNKSIEHPDCPAKPGMVTNAVATDQPLAVANIRDLLANVQDFSRYETMLQKQRLVEAAPTDEETAPPTLAPANGDASDFEPEGGLSMPEARSDAQALEAANTMEAEADSTSDFDLSRLLTADPCIYNAPMVRRACIPSANGHFSARAVAKFYASLVGEVDGVRLLDEATMTEACRLQASEQMGMRDEPMRWGLGFQKYTRQLPNGKQVDGPFGHLGLGGSVGFADPTCELSMAVSVNRLALDRECSERLVQTVYSALGLGELAFA</sequence>
<dbReference type="Pfam" id="PF00144">
    <property type="entry name" value="Beta-lactamase"/>
    <property type="match status" value="2"/>
</dbReference>
<dbReference type="Gene3D" id="3.30.530.20">
    <property type="match status" value="1"/>
</dbReference>
<dbReference type="Pfam" id="PF01852">
    <property type="entry name" value="START"/>
    <property type="match status" value="1"/>
</dbReference>
<dbReference type="eggNOG" id="KOG1235">
    <property type="taxonomic scope" value="Eukaryota"/>
</dbReference>
<dbReference type="EMBL" id="CH991545">
    <property type="protein sequence ID" value="EDQ91493.1"/>
    <property type="molecule type" value="Genomic_DNA"/>
</dbReference>
<dbReference type="GO" id="GO:0008289">
    <property type="term" value="F:lipid binding"/>
    <property type="evidence" value="ECO:0007669"/>
    <property type="project" value="InterPro"/>
</dbReference>
<dbReference type="InterPro" id="IPR002913">
    <property type="entry name" value="START_lipid-bd_dom"/>
</dbReference>
<dbReference type="STRING" id="81824.A9UTH3"/>
<reference evidence="3 4" key="1">
    <citation type="journal article" date="2008" name="Nature">
        <title>The genome of the choanoflagellate Monosiga brevicollis and the origin of metazoans.</title>
        <authorList>
            <consortium name="JGI Sequencing"/>
            <person name="King N."/>
            <person name="Westbrook M.J."/>
            <person name="Young S.L."/>
            <person name="Kuo A."/>
            <person name="Abedin M."/>
            <person name="Chapman J."/>
            <person name="Fairclough S."/>
            <person name="Hellsten U."/>
            <person name="Isogai Y."/>
            <person name="Letunic I."/>
            <person name="Marr M."/>
            <person name="Pincus D."/>
            <person name="Putnam N."/>
            <person name="Rokas A."/>
            <person name="Wright K.J."/>
            <person name="Zuzow R."/>
            <person name="Dirks W."/>
            <person name="Good M."/>
            <person name="Goodstein D."/>
            <person name="Lemons D."/>
            <person name="Li W."/>
            <person name="Lyons J.B."/>
            <person name="Morris A."/>
            <person name="Nichols S."/>
            <person name="Richter D.J."/>
            <person name="Salamov A."/>
            <person name="Bork P."/>
            <person name="Lim W.A."/>
            <person name="Manning G."/>
            <person name="Miller W.T."/>
            <person name="McGinnis W."/>
            <person name="Shapiro H."/>
            <person name="Tjian R."/>
            <person name="Grigoriev I.V."/>
            <person name="Rokhsar D."/>
        </authorList>
    </citation>
    <scope>NUCLEOTIDE SEQUENCE [LARGE SCALE GENOMIC DNA]</scope>
    <source>
        <strain evidence="4">MX1 / ATCC 50154</strain>
    </source>
</reference>
<evidence type="ECO:0000259" key="2">
    <source>
        <dbReference type="PROSITE" id="PS50848"/>
    </source>
</evidence>
<feature type="domain" description="START" evidence="2">
    <location>
        <begin position="188"/>
        <end position="309"/>
    </location>
</feature>
<proteinExistence type="predicted"/>
<dbReference type="KEGG" id="mbr:MONBRDRAFT_36162"/>
<accession>A9UTH3</accession>
<dbReference type="PROSITE" id="PS50848">
    <property type="entry name" value="START"/>
    <property type="match status" value="1"/>
</dbReference>
<dbReference type="PANTHER" id="PTHR43319">
    <property type="entry name" value="BETA-LACTAMASE-RELATED"/>
    <property type="match status" value="1"/>
</dbReference>
<keyword evidence="4" id="KW-1185">Reference proteome</keyword>
<dbReference type="SUPFAM" id="SSF55961">
    <property type="entry name" value="Bet v1-like"/>
    <property type="match status" value="1"/>
</dbReference>
<gene>
    <name evidence="3" type="ORF">MONBRDRAFT_36162</name>
</gene>
<evidence type="ECO:0000256" key="1">
    <source>
        <dbReference type="SAM" id="MobiDB-lite"/>
    </source>
</evidence>
<dbReference type="InParanoid" id="A9UTH3"/>
<feature type="region of interest" description="Disordered" evidence="1">
    <location>
        <begin position="117"/>
        <end position="152"/>
    </location>
</feature>
<dbReference type="GeneID" id="5889056"/>
<feature type="compositionally biased region" description="Basic and acidic residues" evidence="1">
    <location>
        <begin position="118"/>
        <end position="134"/>
    </location>
</feature>
<dbReference type="SUPFAM" id="SSF56601">
    <property type="entry name" value="beta-lactamase/transpeptidase-like"/>
    <property type="match status" value="2"/>
</dbReference>
<dbReference type="RefSeq" id="XP_001743915.1">
    <property type="nucleotide sequence ID" value="XM_001743863.1"/>
</dbReference>
<dbReference type="Gene3D" id="3.40.710.10">
    <property type="entry name" value="DD-peptidase/beta-lactamase superfamily"/>
    <property type="match status" value="2"/>
</dbReference>
<evidence type="ECO:0000313" key="3">
    <source>
        <dbReference type="EMBL" id="EDQ91493.1"/>
    </source>
</evidence>
<dbReference type="InterPro" id="IPR023393">
    <property type="entry name" value="START-like_dom_sf"/>
</dbReference>
<evidence type="ECO:0000313" key="4">
    <source>
        <dbReference type="Proteomes" id="UP000001357"/>
    </source>
</evidence>
<dbReference type="InterPro" id="IPR001466">
    <property type="entry name" value="Beta-lactam-related"/>
</dbReference>
<organism evidence="3 4">
    <name type="scientific">Monosiga brevicollis</name>
    <name type="common">Choanoflagellate</name>
    <dbReference type="NCBI Taxonomy" id="81824"/>
    <lineage>
        <taxon>Eukaryota</taxon>
        <taxon>Choanoflagellata</taxon>
        <taxon>Craspedida</taxon>
        <taxon>Salpingoecidae</taxon>
        <taxon>Monosiga</taxon>
    </lineage>
</organism>
<dbReference type="CDD" id="cd00177">
    <property type="entry name" value="START"/>
    <property type="match status" value="1"/>
</dbReference>
<name>A9UTH3_MONBE</name>